<sequence length="115" mass="13242">MGQCVIEGYFGIDLSNKSLVITPRLGTDNGSISLYEPISDTQLSYNYTFDDNTIIFDYETNYPGELRFNFPVPEDKQAYIDSGIPLQSIYYEDETGKYLTFSSESKKSIYKIIYY</sequence>
<dbReference type="Proteomes" id="UP000323733">
    <property type="component" value="Unassembled WGS sequence"/>
</dbReference>
<proteinExistence type="predicted"/>
<evidence type="ECO:0000313" key="4">
    <source>
        <dbReference type="Proteomes" id="UP000323733"/>
    </source>
</evidence>
<gene>
    <name evidence="1" type="ORF">MESMT1_0965</name>
    <name evidence="2" type="ORF">SAMN02910340_01109</name>
</gene>
<name>A0A1I6YSE7_METTE</name>
<evidence type="ECO:0000313" key="2">
    <source>
        <dbReference type="EMBL" id="SFT53395.1"/>
    </source>
</evidence>
<reference evidence="1 3" key="1">
    <citation type="submission" date="2016-09" db="EMBL/GenBank/DDBJ databases">
        <title>Complete Genome Sequence of Methanosarcina thermophila MT-1.</title>
        <authorList>
            <person name="Kouzuma A."/>
        </authorList>
    </citation>
    <scope>NUCLEOTIDE SEQUENCE [LARGE SCALE GENOMIC DNA]</scope>
    <source>
        <strain evidence="1 3">MT-1</strain>
    </source>
</reference>
<dbReference type="EMBL" id="AP017646">
    <property type="protein sequence ID" value="BAW28895.1"/>
    <property type="molecule type" value="Genomic_DNA"/>
</dbReference>
<evidence type="ECO:0000313" key="3">
    <source>
        <dbReference type="Proteomes" id="UP000265557"/>
    </source>
</evidence>
<dbReference type="AlphaFoldDB" id="A0A1I6YSE7"/>
<dbReference type="EMBL" id="FPAO01000003">
    <property type="protein sequence ID" value="SFT53395.1"/>
    <property type="molecule type" value="Genomic_DNA"/>
</dbReference>
<reference evidence="2 4" key="2">
    <citation type="submission" date="2016-10" db="EMBL/GenBank/DDBJ databases">
        <authorList>
            <person name="Varghese N."/>
            <person name="Submissions S."/>
        </authorList>
    </citation>
    <scope>NUCLEOTIDE SEQUENCE [LARGE SCALE GENOMIC DNA]</scope>
    <source>
        <strain evidence="2 4">DSM 11855</strain>
    </source>
</reference>
<organism evidence="2 4">
    <name type="scientific">Methanosarcina thermophila</name>
    <dbReference type="NCBI Taxonomy" id="2210"/>
    <lineage>
        <taxon>Archaea</taxon>
        <taxon>Methanobacteriati</taxon>
        <taxon>Methanobacteriota</taxon>
        <taxon>Stenosarchaea group</taxon>
        <taxon>Methanomicrobia</taxon>
        <taxon>Methanosarcinales</taxon>
        <taxon>Methanosarcinaceae</taxon>
        <taxon>Methanosarcina</taxon>
    </lineage>
</organism>
<protein>
    <submittedName>
        <fullName evidence="2">Uncharacterized protein</fullName>
    </submittedName>
</protein>
<accession>A0A3G9CS38</accession>
<keyword evidence="4" id="KW-1185">Reference proteome</keyword>
<dbReference type="Proteomes" id="UP000265557">
    <property type="component" value="Chromosome"/>
</dbReference>
<evidence type="ECO:0000313" key="1">
    <source>
        <dbReference type="EMBL" id="BAW28895.1"/>
    </source>
</evidence>
<accession>A0A1I6YSE7</accession>